<dbReference type="Gene3D" id="1.10.10.10">
    <property type="entry name" value="Winged helix-like DNA-binding domain superfamily/Winged helix DNA-binding domain"/>
    <property type="match status" value="1"/>
</dbReference>
<comment type="subcellular location">
    <subcellularLocation>
        <location evidence="1 12">Nucleus</location>
    </subcellularLocation>
</comment>
<feature type="compositionally biased region" description="Pro residues" evidence="15">
    <location>
        <begin position="342"/>
        <end position="365"/>
    </location>
</feature>
<dbReference type="AlphaFoldDB" id="A0AB34PQ65"/>
<dbReference type="EMBL" id="AJIX01000028">
    <property type="protein sequence ID" value="KGR08448.1"/>
    <property type="molecule type" value="Genomic_DNA"/>
</dbReference>
<dbReference type="InterPro" id="IPR001789">
    <property type="entry name" value="Sig_transdc_resp-reg_receiver"/>
</dbReference>
<feature type="compositionally biased region" description="Low complexity" evidence="15">
    <location>
        <begin position="380"/>
        <end position="397"/>
    </location>
</feature>
<dbReference type="FunFam" id="1.10.10.10:FF:000380">
    <property type="entry name" value="Transcription factor SKN7"/>
    <property type="match status" value="1"/>
</dbReference>
<dbReference type="PANTHER" id="PTHR45339">
    <property type="entry name" value="HYBRID SIGNAL TRANSDUCTION HISTIDINE KINASE J"/>
    <property type="match status" value="1"/>
</dbReference>
<dbReference type="PROSITE" id="PS50110">
    <property type="entry name" value="RESPONSE_REGULATORY"/>
    <property type="match status" value="1"/>
</dbReference>
<keyword evidence="3 13" id="KW-0597">Phosphoprotein</keyword>
<evidence type="ECO:0000256" key="1">
    <source>
        <dbReference type="ARBA" id="ARBA00004123"/>
    </source>
</evidence>
<dbReference type="GO" id="GO:0043565">
    <property type="term" value="F:sequence-specific DNA binding"/>
    <property type="evidence" value="ECO:0007669"/>
    <property type="project" value="InterPro"/>
</dbReference>
<feature type="region of interest" description="Disordered" evidence="15">
    <location>
        <begin position="1"/>
        <end position="23"/>
    </location>
</feature>
<dbReference type="Pfam" id="PF00072">
    <property type="entry name" value="Response_reg"/>
    <property type="match status" value="1"/>
</dbReference>
<evidence type="ECO:0000256" key="4">
    <source>
        <dbReference type="ARBA" id="ARBA00023012"/>
    </source>
</evidence>
<comment type="function">
    <text evidence="10">Transcription factor that is part of a SLN1-YPD1-SKN7 two-component regulatory system, which controls gene expression in response to changes in the osmolarity of the extracellular environment. Under low osmotic conditions, phosphorylated and activated by the phosphorelay intermediate protein YPD1. Also activated in response to oxidative stress, independent on the two-component regulatory system. Regulates heat shock genes in response to oxidative stress and genes involved in cell wall integrity in response to osmotic changes.</text>
</comment>
<dbReference type="GO" id="GO:0036180">
    <property type="term" value="P:filamentous growth of a population of unicellular organisms in response to biotic stimulus"/>
    <property type="evidence" value="ECO:0007669"/>
    <property type="project" value="UniProtKB-ARBA"/>
</dbReference>
<evidence type="ECO:0000256" key="7">
    <source>
        <dbReference type="ARBA" id="ARBA00023125"/>
    </source>
</evidence>
<accession>A0AB34PQ65</accession>
<comment type="caution">
    <text evidence="17">The sequence shown here is derived from an EMBL/GenBank/DDBJ whole genome shotgun (WGS) entry which is preliminary data.</text>
</comment>
<dbReference type="InterPro" id="IPR000232">
    <property type="entry name" value="HSF_DNA-bd"/>
</dbReference>
<keyword evidence="6 14" id="KW-0175">Coiled coil</keyword>
<evidence type="ECO:0000256" key="2">
    <source>
        <dbReference type="ARBA" id="ARBA00011233"/>
    </source>
</evidence>
<dbReference type="Pfam" id="PF00447">
    <property type="entry name" value="HSF_DNA-bind"/>
    <property type="match status" value="1"/>
</dbReference>
<dbReference type="InterPro" id="IPR011006">
    <property type="entry name" value="CheY-like_superfamily"/>
</dbReference>
<dbReference type="CDD" id="cd17546">
    <property type="entry name" value="REC_hyHK_CKI1_RcsC-like"/>
    <property type="match status" value="1"/>
</dbReference>
<dbReference type="PROSITE" id="PS00434">
    <property type="entry name" value="HSF_DOMAIN"/>
    <property type="match status" value="1"/>
</dbReference>
<evidence type="ECO:0000256" key="15">
    <source>
        <dbReference type="SAM" id="MobiDB-lite"/>
    </source>
</evidence>
<dbReference type="SMR" id="A0AB34PQ65"/>
<dbReference type="SUPFAM" id="SSF52172">
    <property type="entry name" value="CheY-like"/>
    <property type="match status" value="1"/>
</dbReference>
<evidence type="ECO:0000256" key="10">
    <source>
        <dbReference type="ARBA" id="ARBA00057149"/>
    </source>
</evidence>
<dbReference type="GO" id="GO:1900445">
    <property type="term" value="P:positive regulation of filamentous growth of a population of unicellular organisms in response to biotic stimulus"/>
    <property type="evidence" value="ECO:0007669"/>
    <property type="project" value="UniProtKB-ARBA"/>
</dbReference>
<dbReference type="SUPFAM" id="SSF46785">
    <property type="entry name" value="Winged helix' DNA-binding domain"/>
    <property type="match status" value="1"/>
</dbReference>
<evidence type="ECO:0000256" key="9">
    <source>
        <dbReference type="ARBA" id="ARBA00023242"/>
    </source>
</evidence>
<evidence type="ECO:0000256" key="3">
    <source>
        <dbReference type="ARBA" id="ARBA00022553"/>
    </source>
</evidence>
<dbReference type="InterPro" id="IPR014402">
    <property type="entry name" value="Sig_transdc_resp-reg_Skn7"/>
</dbReference>
<dbReference type="SMART" id="SM00448">
    <property type="entry name" value="REC"/>
    <property type="match status" value="1"/>
</dbReference>
<dbReference type="GO" id="GO:0005634">
    <property type="term" value="C:nucleus"/>
    <property type="evidence" value="ECO:0007669"/>
    <property type="project" value="UniProtKB-SubCell"/>
</dbReference>
<gene>
    <name evidence="17" type="ORF">MG3_04003</name>
</gene>
<evidence type="ECO:0000256" key="6">
    <source>
        <dbReference type="ARBA" id="ARBA00023054"/>
    </source>
</evidence>
<feature type="coiled-coil region" evidence="14">
    <location>
        <begin position="166"/>
        <end position="193"/>
    </location>
</feature>
<evidence type="ECO:0000256" key="5">
    <source>
        <dbReference type="ARBA" id="ARBA00023015"/>
    </source>
</evidence>
<dbReference type="FunFam" id="3.40.50.2300:FF:000439">
    <property type="entry name" value="Transcription factor SKN7"/>
    <property type="match status" value="1"/>
</dbReference>
<organism evidence="17 18">
    <name type="scientific">Candida albicans P78048</name>
    <dbReference type="NCBI Taxonomy" id="1094989"/>
    <lineage>
        <taxon>Eukaryota</taxon>
        <taxon>Fungi</taxon>
        <taxon>Dikarya</taxon>
        <taxon>Ascomycota</taxon>
        <taxon>Saccharomycotina</taxon>
        <taxon>Pichiomycetes</taxon>
        <taxon>Debaryomycetaceae</taxon>
        <taxon>Candida/Lodderomyces clade</taxon>
        <taxon>Candida</taxon>
    </lineage>
</organism>
<reference evidence="17 18" key="1">
    <citation type="submission" date="2013-12" db="EMBL/GenBank/DDBJ databases">
        <title>The Genome Sequence of Candida albicans P78048.</title>
        <authorList>
            <consortium name="The Broad Institute Genome Sequencing Platform"/>
            <consortium name="The Broad Institute Genome Sequencing Center for Infectious Disease"/>
            <person name="Cuomo C."/>
            <person name="Bennett R."/>
            <person name="Hirakawa M."/>
            <person name="Noverr M."/>
            <person name="Mitchell A."/>
            <person name="Young S.K."/>
            <person name="Zeng Q."/>
            <person name="Gargeya S."/>
            <person name="Fitzgerald M."/>
            <person name="Abouelleil A."/>
            <person name="Alvarado L."/>
            <person name="Berlin A.M."/>
            <person name="Chapman S.B."/>
            <person name="Dewar J."/>
            <person name="Goldberg J."/>
            <person name="Griggs A."/>
            <person name="Gujja S."/>
            <person name="Hansen M."/>
            <person name="Howarth C."/>
            <person name="Imamovic A."/>
            <person name="Larimer J."/>
            <person name="McCowan C."/>
            <person name="Murphy C."/>
            <person name="Pearson M."/>
            <person name="Priest M."/>
            <person name="Roberts A."/>
            <person name="Saif S."/>
            <person name="Shea T."/>
            <person name="Sykes S."/>
            <person name="Wortman J."/>
            <person name="Nusbaum C."/>
            <person name="Birren B."/>
        </authorList>
    </citation>
    <scope>NUCLEOTIDE SEQUENCE [LARGE SCALE GENOMIC DNA]</scope>
    <source>
        <strain evidence="17 18">P78048</strain>
    </source>
</reference>
<dbReference type="SMART" id="SM00415">
    <property type="entry name" value="HSF"/>
    <property type="match status" value="1"/>
</dbReference>
<comment type="similarity">
    <text evidence="11">Belongs to the SKN7 family.</text>
</comment>
<evidence type="ECO:0000256" key="14">
    <source>
        <dbReference type="SAM" id="Coils"/>
    </source>
</evidence>
<keyword evidence="9 12" id="KW-0539">Nucleus</keyword>
<protein>
    <recommendedName>
        <fullName evidence="12">Transcription factor</fullName>
    </recommendedName>
</protein>
<feature type="region of interest" description="Disordered" evidence="15">
    <location>
        <begin position="312"/>
        <end position="405"/>
    </location>
</feature>
<dbReference type="GO" id="GO:0000156">
    <property type="term" value="F:phosphorelay response regulator activity"/>
    <property type="evidence" value="ECO:0007669"/>
    <property type="project" value="InterPro"/>
</dbReference>
<dbReference type="PIRSF" id="PIRSF002595">
    <property type="entry name" value="RR_SKN7"/>
    <property type="match status" value="1"/>
</dbReference>
<dbReference type="GO" id="GO:0034599">
    <property type="term" value="P:cellular response to oxidative stress"/>
    <property type="evidence" value="ECO:0007669"/>
    <property type="project" value="UniProtKB-ARBA"/>
</dbReference>
<evidence type="ECO:0000256" key="13">
    <source>
        <dbReference type="PROSITE-ProRule" id="PRU00169"/>
    </source>
</evidence>
<evidence type="ECO:0000313" key="17">
    <source>
        <dbReference type="EMBL" id="KGR08448.1"/>
    </source>
</evidence>
<sequence>MSSLQQPIPPNSTLATTASSNQSGSNDFVKKLFLMLQEDSYKEVVRWTVKGDSFVVINTNEFTKDILPKHFKHSNFASFVRQLNKYDFHKVKISNEAKASYPYGEDAWEFKHPEFRINDAEALENIKRKGPTAKKSASNVTIKTEANNNGTQPTCNHNYSQLVSATNHLKEQVESLKNDKHSLYQEISVLERKYKTVVENIVAINTFNERYYRSMNVLINSIVQNGMKLPPLDFPPPVQLGPDSGIGSNLGPISSDTALPSISHHLSSPLPHHQQLLNRTIRPISSPIDGIPLVKLQQQSLGQNLQAPIGTPSAVPFSEEASSSIQAATPAPLAQPVAQPINQPPPPPPPPATQQQPLPPPPPPATATSQIPSAPPPPTQQQVGTSSSSVPTISPKSQGIVVSNSASPTTSAQISTTSVPNPKFHVLLVEDDNVCIQLCRKFLVKYGCSVTVVTDGLNAISTVEHTKYDLVLMDIVMPNLDGATATSVIRSFDTKTPIIAMTGNIEDNDLVTYLQNGMSDILAKPFTKDDLYAILSKHLLDPKENKQDNEPTVKKQKLS</sequence>
<dbReference type="GO" id="GO:0006357">
    <property type="term" value="P:regulation of transcription by RNA polymerase II"/>
    <property type="evidence" value="ECO:0007669"/>
    <property type="project" value="UniProtKB-UniRule"/>
</dbReference>
<dbReference type="PRINTS" id="PR00056">
    <property type="entry name" value="HSFDOMAIN"/>
</dbReference>
<keyword evidence="8 12" id="KW-0804">Transcription</keyword>
<evidence type="ECO:0000313" key="18">
    <source>
        <dbReference type="Proteomes" id="UP000030161"/>
    </source>
</evidence>
<feature type="domain" description="Response regulatory" evidence="16">
    <location>
        <begin position="425"/>
        <end position="539"/>
    </location>
</feature>
<keyword evidence="7 12" id="KW-0238">DNA-binding</keyword>
<dbReference type="PANTHER" id="PTHR45339:SF1">
    <property type="entry name" value="HYBRID SIGNAL TRANSDUCTION HISTIDINE KINASE J"/>
    <property type="match status" value="1"/>
</dbReference>
<feature type="modified residue" description="4-aspartylphosphate" evidence="13">
    <location>
        <position position="474"/>
    </location>
</feature>
<evidence type="ECO:0000259" key="16">
    <source>
        <dbReference type="PROSITE" id="PS50110"/>
    </source>
</evidence>
<dbReference type="GO" id="GO:0003700">
    <property type="term" value="F:DNA-binding transcription factor activity"/>
    <property type="evidence" value="ECO:0007669"/>
    <property type="project" value="UniProtKB-UniRule"/>
</dbReference>
<name>A0AB34PQ65_CANAX</name>
<evidence type="ECO:0000256" key="8">
    <source>
        <dbReference type="ARBA" id="ARBA00023163"/>
    </source>
</evidence>
<dbReference type="Gene3D" id="3.40.50.2300">
    <property type="match status" value="1"/>
</dbReference>
<keyword evidence="4" id="KW-0902">Two-component regulatory system</keyword>
<dbReference type="InterPro" id="IPR036390">
    <property type="entry name" value="WH_DNA-bd_sf"/>
</dbReference>
<evidence type="ECO:0000256" key="11">
    <source>
        <dbReference type="ARBA" id="ARBA00061465"/>
    </source>
</evidence>
<proteinExistence type="inferred from homology"/>
<comment type="subunit">
    <text evidence="2">Homotrimer.</text>
</comment>
<keyword evidence="5 12" id="KW-0805">Transcription regulation</keyword>
<dbReference type="Proteomes" id="UP000030161">
    <property type="component" value="Unassembled WGS sequence"/>
</dbReference>
<evidence type="ECO:0000256" key="12">
    <source>
        <dbReference type="PIRNR" id="PIRNR002595"/>
    </source>
</evidence>
<dbReference type="InterPro" id="IPR036388">
    <property type="entry name" value="WH-like_DNA-bd_sf"/>
</dbReference>